<keyword evidence="6 7" id="KW-0472">Membrane</keyword>
<evidence type="ECO:0000256" key="3">
    <source>
        <dbReference type="ARBA" id="ARBA00022475"/>
    </source>
</evidence>
<reference evidence="8 9" key="1">
    <citation type="submission" date="2015-10" db="EMBL/GenBank/DDBJ databases">
        <title>Metagenome-Assembled Genomes uncover a global brackish microbiome.</title>
        <authorList>
            <person name="Hugerth L.W."/>
            <person name="Larsson J."/>
            <person name="Alneberg J."/>
            <person name="Lindh M.V."/>
            <person name="Legrand C."/>
            <person name="Pinhassi J."/>
            <person name="Andersson A.F."/>
        </authorList>
    </citation>
    <scope>NUCLEOTIDE SEQUENCE [LARGE SCALE GENOMIC DNA]</scope>
    <source>
        <strain evidence="8">BACL26 MAG-121220-bin70</strain>
    </source>
</reference>
<feature type="transmembrane region" description="Helical" evidence="7">
    <location>
        <begin position="151"/>
        <end position="173"/>
    </location>
</feature>
<feature type="transmembrane region" description="Helical" evidence="7">
    <location>
        <begin position="87"/>
        <end position="110"/>
    </location>
</feature>
<feature type="transmembrane region" description="Helical" evidence="7">
    <location>
        <begin position="211"/>
        <end position="232"/>
    </location>
</feature>
<evidence type="ECO:0000256" key="5">
    <source>
        <dbReference type="ARBA" id="ARBA00022989"/>
    </source>
</evidence>
<feature type="transmembrane region" description="Helical" evidence="7">
    <location>
        <begin position="309"/>
        <end position="328"/>
    </location>
</feature>
<gene>
    <name evidence="8" type="ORF">ABS24_06390</name>
</gene>
<accession>A0A0R2UAC6</accession>
<evidence type="ECO:0000313" key="8">
    <source>
        <dbReference type="EMBL" id="KRO94346.1"/>
    </source>
</evidence>
<dbReference type="Proteomes" id="UP000051213">
    <property type="component" value="Unassembled WGS sequence"/>
</dbReference>
<evidence type="ECO:0000256" key="6">
    <source>
        <dbReference type="ARBA" id="ARBA00023136"/>
    </source>
</evidence>
<evidence type="ECO:0000256" key="4">
    <source>
        <dbReference type="ARBA" id="ARBA00022692"/>
    </source>
</evidence>
<sequence>MGSALSRHKNKLRGIIACILVALASKFLSLNYGAPAMLFALILGMSVNFLNESQHSVPGIAFCSTTVLRFGVVLLGSKILFGDVLALGWTTALVVVGCMFATILFGALIAKALNLDYRFGMLSGGAVGICGISAAMTLSSVMPQNKDMEQYTLLTVVMVATFGAIAMVAYPVLANSLDLSVQQMGIFIGGSIHDVSHVIGAGYSISEDVGYVAMIVKMLRVALLIPMAWLFLLIFAKQRAASEGRTKLSPPYFLLGFVVLAIVNNLGVIPQIAADVMNQTSQDCFVVAIAALGMKTSFKGLLNIGWRPVAMVLSESLFLGGLVLAWVML</sequence>
<feature type="transmembrane region" description="Helical" evidence="7">
    <location>
        <begin position="117"/>
        <end position="139"/>
    </location>
</feature>
<name>A0A0R2UAC6_9GAMM</name>
<organism evidence="8 9">
    <name type="scientific">SAR92 bacterium BACL26 MAG-121220-bin70</name>
    <dbReference type="NCBI Taxonomy" id="1655626"/>
    <lineage>
        <taxon>Bacteria</taxon>
        <taxon>Pseudomonadati</taxon>
        <taxon>Pseudomonadota</taxon>
        <taxon>Gammaproteobacteria</taxon>
        <taxon>Cellvibrionales</taxon>
        <taxon>Porticoccaceae</taxon>
        <taxon>SAR92 clade</taxon>
    </lineage>
</organism>
<protein>
    <recommendedName>
        <fullName evidence="10">Sulfate exporter family transporter</fullName>
    </recommendedName>
</protein>
<evidence type="ECO:0000256" key="2">
    <source>
        <dbReference type="ARBA" id="ARBA00007977"/>
    </source>
</evidence>
<evidence type="ECO:0000256" key="1">
    <source>
        <dbReference type="ARBA" id="ARBA00004651"/>
    </source>
</evidence>
<comment type="similarity">
    <text evidence="2">Belongs to the UPF0324 family.</text>
</comment>
<evidence type="ECO:0008006" key="10">
    <source>
        <dbReference type="Google" id="ProtNLM"/>
    </source>
</evidence>
<dbReference type="AlphaFoldDB" id="A0A0R2UAC6"/>
<keyword evidence="3" id="KW-1003">Cell membrane</keyword>
<keyword evidence="5 7" id="KW-1133">Transmembrane helix</keyword>
<feature type="transmembrane region" description="Helical" evidence="7">
    <location>
        <begin position="57"/>
        <end position="81"/>
    </location>
</feature>
<evidence type="ECO:0000313" key="9">
    <source>
        <dbReference type="Proteomes" id="UP000051213"/>
    </source>
</evidence>
<comment type="subcellular location">
    <subcellularLocation>
        <location evidence="1">Cell membrane</location>
        <topology evidence="1">Multi-pass membrane protein</topology>
    </subcellularLocation>
</comment>
<dbReference type="InterPro" id="IPR018383">
    <property type="entry name" value="UPF0324_pro"/>
</dbReference>
<comment type="caution">
    <text evidence="8">The sequence shown here is derived from an EMBL/GenBank/DDBJ whole genome shotgun (WGS) entry which is preliminary data.</text>
</comment>
<dbReference type="EMBL" id="LICA01000159">
    <property type="protein sequence ID" value="KRO94346.1"/>
    <property type="molecule type" value="Genomic_DNA"/>
</dbReference>
<proteinExistence type="inferred from homology"/>
<dbReference type="Pfam" id="PF03601">
    <property type="entry name" value="Cons_hypoth698"/>
    <property type="match status" value="1"/>
</dbReference>
<feature type="transmembrane region" description="Helical" evidence="7">
    <location>
        <begin position="252"/>
        <end position="273"/>
    </location>
</feature>
<evidence type="ECO:0000256" key="7">
    <source>
        <dbReference type="SAM" id="Phobius"/>
    </source>
</evidence>
<keyword evidence="4 7" id="KW-0812">Transmembrane</keyword>
<dbReference type="PANTHER" id="PTHR30106:SF2">
    <property type="entry name" value="UPF0324 INNER MEMBRANE PROTEIN YEIH"/>
    <property type="match status" value="1"/>
</dbReference>
<dbReference type="PANTHER" id="PTHR30106">
    <property type="entry name" value="INNER MEMBRANE PROTEIN YEIH-RELATED"/>
    <property type="match status" value="1"/>
</dbReference>
<dbReference type="GO" id="GO:0005886">
    <property type="term" value="C:plasma membrane"/>
    <property type="evidence" value="ECO:0007669"/>
    <property type="project" value="UniProtKB-SubCell"/>
</dbReference>